<keyword evidence="2" id="KW-0326">Glycosidase</keyword>
<dbReference type="PANTHER" id="PTHR12304">
    <property type="entry name" value="INOSINE-URIDINE PREFERRING NUCLEOSIDE HYDROLASE"/>
    <property type="match status" value="1"/>
</dbReference>
<dbReference type="EMBL" id="SJOI01000001">
    <property type="protein sequence ID" value="TCL06194.1"/>
    <property type="molecule type" value="Genomic_DNA"/>
</dbReference>
<reference evidence="4 5" key="1">
    <citation type="submission" date="2019-02" db="EMBL/GenBank/DDBJ databases">
        <title>Investigation of anaerobic lignin degradation for improved lignocellulosic biofuels.</title>
        <authorList>
            <person name="Deangelis K."/>
        </authorList>
    </citation>
    <scope>NUCLEOTIDE SEQUENCE [LARGE SCALE GENOMIC DNA]</scope>
    <source>
        <strain evidence="4 5">159R</strain>
    </source>
</reference>
<dbReference type="InterPro" id="IPR001910">
    <property type="entry name" value="Inosine/uridine_hydrolase_dom"/>
</dbReference>
<proteinExistence type="predicted"/>
<evidence type="ECO:0000313" key="4">
    <source>
        <dbReference type="EMBL" id="TCL06194.1"/>
    </source>
</evidence>
<feature type="domain" description="Inosine/uridine-preferring nucleoside hydrolase" evidence="3">
    <location>
        <begin position="22"/>
        <end position="256"/>
    </location>
</feature>
<dbReference type="Proteomes" id="UP000294555">
    <property type="component" value="Unassembled WGS sequence"/>
</dbReference>
<dbReference type="RefSeq" id="WP_132925405.1">
    <property type="nucleotide sequence ID" value="NZ_SJOI01000001.1"/>
</dbReference>
<dbReference type="GO" id="GO:0008477">
    <property type="term" value="F:purine nucleosidase activity"/>
    <property type="evidence" value="ECO:0007669"/>
    <property type="project" value="TreeGrafter"/>
</dbReference>
<accession>A0A4R1NEX2</accession>
<evidence type="ECO:0000259" key="3">
    <source>
        <dbReference type="Pfam" id="PF01156"/>
    </source>
</evidence>
<dbReference type="PANTHER" id="PTHR12304:SF4">
    <property type="entry name" value="URIDINE NUCLEOSIDASE"/>
    <property type="match status" value="1"/>
</dbReference>
<gene>
    <name evidence="4" type="ORF">EZJ58_4429</name>
</gene>
<keyword evidence="1 4" id="KW-0378">Hydrolase</keyword>
<protein>
    <submittedName>
        <fullName evidence="4">Inosine-uridine nucleoside N-ribohydrolase</fullName>
    </submittedName>
</protein>
<dbReference type="InterPro" id="IPR036452">
    <property type="entry name" value="Ribo_hydro-like"/>
</dbReference>
<dbReference type="OrthoDB" id="2530052at2"/>
<evidence type="ECO:0000256" key="1">
    <source>
        <dbReference type="ARBA" id="ARBA00022801"/>
    </source>
</evidence>
<dbReference type="GO" id="GO:0006152">
    <property type="term" value="P:purine nucleoside catabolic process"/>
    <property type="evidence" value="ECO:0007669"/>
    <property type="project" value="TreeGrafter"/>
</dbReference>
<keyword evidence="5" id="KW-1185">Reference proteome</keyword>
<evidence type="ECO:0000313" key="5">
    <source>
        <dbReference type="Proteomes" id="UP000294555"/>
    </source>
</evidence>
<evidence type="ECO:0000256" key="2">
    <source>
        <dbReference type="ARBA" id="ARBA00023295"/>
    </source>
</evidence>
<dbReference type="Gene3D" id="3.90.245.10">
    <property type="entry name" value="Ribonucleoside hydrolase-like"/>
    <property type="match status" value="1"/>
</dbReference>
<dbReference type="Pfam" id="PF01156">
    <property type="entry name" value="IU_nuc_hydro"/>
    <property type="match status" value="1"/>
</dbReference>
<dbReference type="SUPFAM" id="SSF53590">
    <property type="entry name" value="Nucleoside hydrolase"/>
    <property type="match status" value="1"/>
</dbReference>
<sequence length="310" mass="34138">MSLNETERVRLLTPPQGKVRMVLDTDAFNEIDDQFAIVQALLSPDKVTVQALYAAPFSNQRADNPARGMELSFEEINRLLERLGMQGTVPVLKGVTSYVGTAKEAREAEAVDHLIAAARGASPQSPLYVVAIAAISNIASALLKAPDIIARIVVIWLGGHALNWPDTLEFNLRQDIGGAQILLDSGVPLVLVPCKGITTHLRSTVPEIERYVEPCGDIGAFLSLRFKEYSSEHKGWSKEIWDMAAVGWLLHPESMHSGLTPAPLLTAQGTWSADPARHLIRYISYIERDVIITDFFNRLESHVQGRQPTV</sequence>
<dbReference type="InterPro" id="IPR023186">
    <property type="entry name" value="IUNH"/>
</dbReference>
<name>A0A4R1NEX2_9GAMM</name>
<organism evidence="4 5">
    <name type="scientific">Sodalis ligni</name>
    <dbReference type="NCBI Taxonomy" id="2697027"/>
    <lineage>
        <taxon>Bacteria</taxon>
        <taxon>Pseudomonadati</taxon>
        <taxon>Pseudomonadota</taxon>
        <taxon>Gammaproteobacteria</taxon>
        <taxon>Enterobacterales</taxon>
        <taxon>Bruguierivoracaceae</taxon>
        <taxon>Sodalis</taxon>
    </lineage>
</organism>
<dbReference type="AlphaFoldDB" id="A0A4R1NEX2"/>
<dbReference type="GO" id="GO:0005829">
    <property type="term" value="C:cytosol"/>
    <property type="evidence" value="ECO:0007669"/>
    <property type="project" value="TreeGrafter"/>
</dbReference>
<comment type="caution">
    <text evidence="4">The sequence shown here is derived from an EMBL/GenBank/DDBJ whole genome shotgun (WGS) entry which is preliminary data.</text>
</comment>